<dbReference type="PANTHER" id="PTHR48014:SF21">
    <property type="entry name" value="SERINE_THREONINE-PROTEIN KINASE FRAY2"/>
    <property type="match status" value="1"/>
</dbReference>
<comment type="caution">
    <text evidence="4">The sequence shown here is derived from an EMBL/GenBank/DDBJ whole genome shotgun (WGS) entry which is preliminary data.</text>
</comment>
<accession>A0A8J5H208</accession>
<feature type="domain" description="Retrotransposon Copia-like N-terminal" evidence="2">
    <location>
        <begin position="17"/>
        <end position="58"/>
    </location>
</feature>
<dbReference type="Gene3D" id="1.10.510.10">
    <property type="entry name" value="Transferase(Phosphotransferase) domain 1"/>
    <property type="match status" value="1"/>
</dbReference>
<proteinExistence type="inferred from homology"/>
<dbReference type="Proteomes" id="UP000734854">
    <property type="component" value="Unassembled WGS sequence"/>
</dbReference>
<dbReference type="InterPro" id="IPR011009">
    <property type="entry name" value="Kinase-like_dom_sf"/>
</dbReference>
<dbReference type="InterPro" id="IPR054722">
    <property type="entry name" value="PolX-like_BBD"/>
</dbReference>
<dbReference type="PANTHER" id="PTHR48014">
    <property type="entry name" value="SERINE/THREONINE-PROTEIN KINASE FRAY2"/>
    <property type="match status" value="1"/>
</dbReference>
<evidence type="ECO:0000313" key="4">
    <source>
        <dbReference type="EMBL" id="KAG6513869.1"/>
    </source>
</evidence>
<dbReference type="Pfam" id="PF14244">
    <property type="entry name" value="Retrotran_gag_3"/>
    <property type="match status" value="1"/>
</dbReference>
<protein>
    <submittedName>
        <fullName evidence="4">Uncharacterized protein</fullName>
    </submittedName>
</protein>
<dbReference type="SUPFAM" id="SSF56112">
    <property type="entry name" value="Protein kinase-like (PK-like)"/>
    <property type="match status" value="1"/>
</dbReference>
<dbReference type="EMBL" id="JACMSC010000007">
    <property type="protein sequence ID" value="KAG6513869.1"/>
    <property type="molecule type" value="Genomic_DNA"/>
</dbReference>
<organism evidence="4 5">
    <name type="scientific">Zingiber officinale</name>
    <name type="common">Ginger</name>
    <name type="synonym">Amomum zingiber</name>
    <dbReference type="NCBI Taxonomy" id="94328"/>
    <lineage>
        <taxon>Eukaryota</taxon>
        <taxon>Viridiplantae</taxon>
        <taxon>Streptophyta</taxon>
        <taxon>Embryophyta</taxon>
        <taxon>Tracheophyta</taxon>
        <taxon>Spermatophyta</taxon>
        <taxon>Magnoliopsida</taxon>
        <taxon>Liliopsida</taxon>
        <taxon>Zingiberales</taxon>
        <taxon>Zingiberaceae</taxon>
        <taxon>Zingiber</taxon>
    </lineage>
</organism>
<keyword evidence="5" id="KW-1185">Reference proteome</keyword>
<dbReference type="GO" id="GO:0043539">
    <property type="term" value="F:protein serine/threonine kinase activator activity"/>
    <property type="evidence" value="ECO:0007669"/>
    <property type="project" value="InterPro"/>
</dbReference>
<evidence type="ECO:0000256" key="1">
    <source>
        <dbReference type="ARBA" id="ARBA00008874"/>
    </source>
</evidence>
<comment type="similarity">
    <text evidence="1">Belongs to the protein kinase superfamily. STE Ser/Thr protein kinase family. STE20 subfamily.</text>
</comment>
<evidence type="ECO:0000259" key="3">
    <source>
        <dbReference type="Pfam" id="PF22936"/>
    </source>
</evidence>
<dbReference type="Pfam" id="PF22936">
    <property type="entry name" value="Pol_BBD"/>
    <property type="match status" value="1"/>
</dbReference>
<dbReference type="InterPro" id="IPR029472">
    <property type="entry name" value="Copia-like_N"/>
</dbReference>
<feature type="domain" description="Retrovirus-related Pol polyprotein from transposon TNT 1-94-like beta-barrel" evidence="3">
    <location>
        <begin position="303"/>
        <end position="371"/>
    </location>
</feature>
<evidence type="ECO:0000259" key="2">
    <source>
        <dbReference type="Pfam" id="PF14244"/>
    </source>
</evidence>
<sequence length="845" mass="95291">MSEHSSESTTIPQSSSHPAQITTIKLNGDNFLRWSQSVKMYIRGRGMMGYLTGEKKTPLEKDPMYATWNAENSMVMTWLVNSMEEEIGANYMCFPTTYELWENINQMYSDLGNRSQIFELTLKLGELRQGEEPVTKYFNSLKRIWQDLDLFDAYEWKNVEDGQYHKKTVEDSRIFKFLAGLNVEFNEAQTYAEALPIYVNQKKEKSVLWCDFCNKSRHTRETCWKIHGKPANLKSKSGEKNGRIFSTANEAMTTASTITKEHLEQLLALLTSNPSSSTPNVSVAHTGNEIIAFPCGFGISTPWIIDSGASDHMTNFLKLLKLYSPWPENKKVKIADGSFSPIAGKGSVQISENIDLKSVLYVPKLIGNLLSDRSSGKTIGSAKMVNGLYYFEDILPSKEIVQGLSSISSLSVYDQIMVWHCRLVMCGDPQRRNVLGRSRDELTITAQASLEAPGEGTLNTPENDLDNLDLPIAFRKEALEDKDWRLAVFEEMNALQKNGKNAPVAIVVDLRVVVRLCNLEEIAAILSDQWCRVSQSCRLVPDLYWFWLTDGMRSFSHSGSNNMAFKVVVLTFSFRTLSVHYCSVIGHLHLVLLMTLQNAPPGLDYDRDKKFSKSFKEMIAMCLVKDQTKRPTVEKLLKHSFFKHAKPPEILLKGILNDLPPLWDRVKALQLTDAAQLALKKMPSSEQEALSQRSSWDCGSLHDLVEVVVESRSLAMLVRVVSEYQRGVSAWNFDIEDLKAQASLLHDDADPIKEEEGTIKSFVLSKHPSILRSNDEKSAFNDKTNSSSAGGLSLPEEWFSKVAQAAKVVQLVAWWAKRLLGLLVLDDVIVEDERWVVVEVRGCTS</sequence>
<dbReference type="AlphaFoldDB" id="A0A8J5H208"/>
<dbReference type="InterPro" id="IPR047173">
    <property type="entry name" value="STRAD_A/B-like"/>
</dbReference>
<evidence type="ECO:0000313" key="5">
    <source>
        <dbReference type="Proteomes" id="UP000734854"/>
    </source>
</evidence>
<gene>
    <name evidence="4" type="ORF">ZIOFF_024206</name>
</gene>
<reference evidence="4 5" key="1">
    <citation type="submission" date="2020-08" db="EMBL/GenBank/DDBJ databases">
        <title>Plant Genome Project.</title>
        <authorList>
            <person name="Zhang R.-G."/>
        </authorList>
    </citation>
    <scope>NUCLEOTIDE SEQUENCE [LARGE SCALE GENOMIC DNA]</scope>
    <source>
        <tissue evidence="4">Rhizome</tissue>
    </source>
</reference>
<name>A0A8J5H208_ZINOF</name>